<dbReference type="AlphaFoldDB" id="A0A4U6URW6"/>
<proteinExistence type="predicted"/>
<dbReference type="Proteomes" id="UP000298652">
    <property type="component" value="Chromosome 4"/>
</dbReference>
<accession>A0A4U6URW6</accession>
<protein>
    <submittedName>
        <fullName evidence="2">Uncharacterized protein</fullName>
    </submittedName>
</protein>
<dbReference type="EMBL" id="CM016555">
    <property type="protein sequence ID" value="TKW19128.1"/>
    <property type="molecule type" value="Genomic_DNA"/>
</dbReference>
<evidence type="ECO:0000256" key="1">
    <source>
        <dbReference type="SAM" id="MobiDB-lite"/>
    </source>
</evidence>
<sequence length="40" mass="4173">MALAMMLETGSSTPKHTPALRRRGAREGISSVGSWSSAAL</sequence>
<dbReference type="Gramene" id="TKW19128">
    <property type="protein sequence ID" value="TKW19128"/>
    <property type="gene ID" value="SEVIR_4G000332v2"/>
</dbReference>
<reference evidence="2" key="1">
    <citation type="submission" date="2019-03" db="EMBL/GenBank/DDBJ databases">
        <title>WGS assembly of Setaria viridis.</title>
        <authorList>
            <person name="Huang P."/>
            <person name="Jenkins J."/>
            <person name="Grimwood J."/>
            <person name="Barry K."/>
            <person name="Healey A."/>
            <person name="Mamidi S."/>
            <person name="Sreedasyam A."/>
            <person name="Shu S."/>
            <person name="Feldman M."/>
            <person name="Wu J."/>
            <person name="Yu Y."/>
            <person name="Chen C."/>
            <person name="Johnson J."/>
            <person name="Rokhsar D."/>
            <person name="Baxter I."/>
            <person name="Schmutz J."/>
            <person name="Brutnell T."/>
            <person name="Kellogg E."/>
        </authorList>
    </citation>
    <scope>NUCLEOTIDE SEQUENCE [LARGE SCALE GENOMIC DNA]</scope>
</reference>
<gene>
    <name evidence="2" type="ORF">SEVIR_4G000332v2</name>
</gene>
<evidence type="ECO:0000313" key="2">
    <source>
        <dbReference type="EMBL" id="TKW19128.1"/>
    </source>
</evidence>
<feature type="region of interest" description="Disordered" evidence="1">
    <location>
        <begin position="1"/>
        <end position="40"/>
    </location>
</feature>
<evidence type="ECO:0000313" key="3">
    <source>
        <dbReference type="Proteomes" id="UP000298652"/>
    </source>
</evidence>
<organism evidence="2 3">
    <name type="scientific">Setaria viridis</name>
    <name type="common">Green bristlegrass</name>
    <name type="synonym">Setaria italica subsp. viridis</name>
    <dbReference type="NCBI Taxonomy" id="4556"/>
    <lineage>
        <taxon>Eukaryota</taxon>
        <taxon>Viridiplantae</taxon>
        <taxon>Streptophyta</taxon>
        <taxon>Embryophyta</taxon>
        <taxon>Tracheophyta</taxon>
        <taxon>Spermatophyta</taxon>
        <taxon>Magnoliopsida</taxon>
        <taxon>Liliopsida</taxon>
        <taxon>Poales</taxon>
        <taxon>Poaceae</taxon>
        <taxon>PACMAD clade</taxon>
        <taxon>Panicoideae</taxon>
        <taxon>Panicodae</taxon>
        <taxon>Paniceae</taxon>
        <taxon>Cenchrinae</taxon>
        <taxon>Setaria</taxon>
    </lineage>
</organism>
<name>A0A4U6URW6_SETVI</name>
<keyword evidence="3" id="KW-1185">Reference proteome</keyword>
<feature type="compositionally biased region" description="Polar residues" evidence="1">
    <location>
        <begin position="31"/>
        <end position="40"/>
    </location>
</feature>